<proteinExistence type="predicted"/>
<gene>
    <name evidence="2" type="ORF">GQ607_011334</name>
</gene>
<evidence type="ECO:0000313" key="2">
    <source>
        <dbReference type="EMBL" id="KAF0321514.1"/>
    </source>
</evidence>
<accession>A0A8H3W6M3</accession>
<feature type="chain" id="PRO_5034392672" description="Secreted protein" evidence="1">
    <location>
        <begin position="24"/>
        <end position="137"/>
    </location>
</feature>
<sequence length="137" mass="15484">MRSRPRSSLLLLVNLVSTPKARARARGVSKDYTLFFSWRLFDMRCTSIVCVLFPITHTTEMASTSGQTSRRLCTPGPRFYGLAIPDSLRLCEALLCRDRRRLRGTRELASLRRAWFNVAGVAPCSTLTMLAELPLPH</sequence>
<name>A0A8H3W6M3_9PEZI</name>
<keyword evidence="1" id="KW-0732">Signal</keyword>
<evidence type="ECO:0000256" key="1">
    <source>
        <dbReference type="SAM" id="SignalP"/>
    </source>
</evidence>
<organism evidence="2 3">
    <name type="scientific">Colletotrichum asianum</name>
    <dbReference type="NCBI Taxonomy" id="702518"/>
    <lineage>
        <taxon>Eukaryota</taxon>
        <taxon>Fungi</taxon>
        <taxon>Dikarya</taxon>
        <taxon>Ascomycota</taxon>
        <taxon>Pezizomycotina</taxon>
        <taxon>Sordariomycetes</taxon>
        <taxon>Hypocreomycetidae</taxon>
        <taxon>Glomerellales</taxon>
        <taxon>Glomerellaceae</taxon>
        <taxon>Colletotrichum</taxon>
        <taxon>Colletotrichum gloeosporioides species complex</taxon>
    </lineage>
</organism>
<protein>
    <recommendedName>
        <fullName evidence="4">Secreted protein</fullName>
    </recommendedName>
</protein>
<feature type="signal peptide" evidence="1">
    <location>
        <begin position="1"/>
        <end position="23"/>
    </location>
</feature>
<dbReference type="EMBL" id="WOWK01000071">
    <property type="protein sequence ID" value="KAF0321514.1"/>
    <property type="molecule type" value="Genomic_DNA"/>
</dbReference>
<reference evidence="2 3" key="1">
    <citation type="submission" date="2019-12" db="EMBL/GenBank/DDBJ databases">
        <title>A genome sequence resource for the geographically widespread anthracnose pathogen Colletotrichum asianum.</title>
        <authorList>
            <person name="Meng Y."/>
        </authorList>
    </citation>
    <scope>NUCLEOTIDE SEQUENCE [LARGE SCALE GENOMIC DNA]</scope>
    <source>
        <strain evidence="2 3">ICMP 18580</strain>
    </source>
</reference>
<dbReference type="Proteomes" id="UP000434172">
    <property type="component" value="Unassembled WGS sequence"/>
</dbReference>
<keyword evidence="3" id="KW-1185">Reference proteome</keyword>
<evidence type="ECO:0008006" key="4">
    <source>
        <dbReference type="Google" id="ProtNLM"/>
    </source>
</evidence>
<comment type="caution">
    <text evidence="2">The sequence shown here is derived from an EMBL/GenBank/DDBJ whole genome shotgun (WGS) entry which is preliminary data.</text>
</comment>
<dbReference type="AlphaFoldDB" id="A0A8H3W6M3"/>
<evidence type="ECO:0000313" key="3">
    <source>
        <dbReference type="Proteomes" id="UP000434172"/>
    </source>
</evidence>